<dbReference type="InterPro" id="IPR006827">
    <property type="entry name" value="Lant_deHydtase_N"/>
</dbReference>
<dbReference type="EMBL" id="QYCN01000032">
    <property type="protein sequence ID" value="RIY07144.1"/>
    <property type="molecule type" value="Genomic_DNA"/>
</dbReference>
<evidence type="ECO:0000313" key="4">
    <source>
        <dbReference type="Proteomes" id="UP000284250"/>
    </source>
</evidence>
<dbReference type="NCBIfam" id="TIGR03891">
    <property type="entry name" value="thiopep_ocin"/>
    <property type="match status" value="1"/>
</dbReference>
<evidence type="ECO:0000259" key="1">
    <source>
        <dbReference type="Pfam" id="PF04738"/>
    </source>
</evidence>
<dbReference type="RefSeq" id="WP_119657049.1">
    <property type="nucleotide sequence ID" value="NZ_JBHUOI010000040.1"/>
</dbReference>
<reference evidence="3 4" key="1">
    <citation type="submission" date="2018-09" db="EMBL/GenBank/DDBJ databases">
        <authorList>
            <person name="Zeman M."/>
            <person name="Pardy F."/>
        </authorList>
    </citation>
    <scope>NUCLEOTIDE SEQUENCE [LARGE SCALE GENOMIC DNA]</scope>
    <source>
        <strain evidence="3 4">CCM 8852</strain>
    </source>
</reference>
<dbReference type="Pfam" id="PF14028">
    <property type="entry name" value="Lant_dehydr_C"/>
    <property type="match status" value="1"/>
</dbReference>
<evidence type="ECO:0000313" key="3">
    <source>
        <dbReference type="EMBL" id="RIY07144.1"/>
    </source>
</evidence>
<keyword evidence="4" id="KW-1185">Reference proteome</keyword>
<evidence type="ECO:0008006" key="5">
    <source>
        <dbReference type="Google" id="ProtNLM"/>
    </source>
</evidence>
<dbReference type="OrthoDB" id="1273722at2"/>
<gene>
    <name evidence="3" type="ORF">D0T11_17215</name>
</gene>
<sequence>MDQELSFPPFLVLRTPSLPFAAGNALSTSALRIAYQSPLLQEALFLASPALSEMVATWLFEPKLMSMKGQQKLELTLRKYLLRMSFRCTPFGLFAGITQADWGEITQFHLNSISQAQRRTRLDMDYLCALATSITQDLNLRQQIPFSPNNTLYTVGGRYRYVEYSIHQKSRTHGLVSVDRSPHLEQLLADASATGGVLPTTLAAALVDDELCLEETTAFLDDLIDAQVLLSGLEPLVTGNFMQHLIDTLQRTESGQPIARHLEDVCRQLTQLDTAPAGEATFLYEQVRDSVQALNVNFEPNQLFQVDLYKTSTVATVSRDLQEEIRNVTKLLRIIQPTQENINVKQFCTAFLARYEQREVPLSEVLDVEMGLGYPFTPVYTGDYTPLLEDLYFGTAKTEATTFSWSAWHQLVLEKYATTLQQGRTTLEIVDADVQGLQQEDHNPLPSAMFFSGALLQSDGQAADEATLACRFIGGPSSANLLGRFCHLSSDLLAAVRTELQAEEAEYPEAVFAEIVHINQARIGNVSTRPVLRQYEIPIMAQPGVDAEHTLPLQDLMVAVRRGKIVLRSKKLNRQVIPRLSSAHNYSHNTLPAYRFLCDLQSHGTTSSLAWSWGSLQHAEFLPRVIYRRTILASAQWVLKQVELQPIRVARGAALQAAINTLRAARRLPQLLVSGKGDNKLPIDLENEYSIALFQSLLPSQGNMVVEECLFTSPHFTVSGPEGNFTNEILIPLHFTKKPGTAREVLAPMVQSVPTRQFSIGSEWLYLKLYCGINTADEMLSEVISPLTERLTAADIVDQWFFIRYTDPHHHLRVRFKGKAAFYGIVIRELSQLLAPYLETGLLKTIQTDTYTRELERYGNENIMDSEALFYHDSRAMVNILALLSTDDGDRVRWLLALRSIDTLLEDFGYDLNRKYQLLNRLQASFKAEFNSTHAAAKKQYGTKFRQNRAAVESILNTRLDESSELYPALLVLAERSRAWHPVVKRILARQQAATLSVPLDDLLCSYIHMTVNRFFRSKQRMYETVLYDLLFQNYASQKARTDKKPASPLIH</sequence>
<proteinExistence type="predicted"/>
<dbReference type="AlphaFoldDB" id="A0A418QPP1"/>
<evidence type="ECO:0000259" key="2">
    <source>
        <dbReference type="Pfam" id="PF14028"/>
    </source>
</evidence>
<reference evidence="3 4" key="2">
    <citation type="submission" date="2019-01" db="EMBL/GenBank/DDBJ databases">
        <title>Hymenobacter humicola sp. nov., isolated from soils in Antarctica.</title>
        <authorList>
            <person name="Sedlacek I."/>
            <person name="Holochova P."/>
            <person name="Kralova S."/>
            <person name="Pantucek R."/>
            <person name="Stankova E."/>
            <person name="Vrbovska V."/>
            <person name="Kristofova L."/>
            <person name="Svec P."/>
            <person name="Busse H.-J."/>
        </authorList>
    </citation>
    <scope>NUCLEOTIDE SEQUENCE [LARGE SCALE GENOMIC DNA]</scope>
    <source>
        <strain evidence="3 4">CCM 8852</strain>
    </source>
</reference>
<accession>A0A418QPP1</accession>
<comment type="caution">
    <text evidence="3">The sequence shown here is derived from an EMBL/GenBank/DDBJ whole genome shotgun (WGS) entry which is preliminary data.</text>
</comment>
<dbReference type="Proteomes" id="UP000284250">
    <property type="component" value="Unassembled WGS sequence"/>
</dbReference>
<dbReference type="InterPro" id="IPR023809">
    <property type="entry name" value="Thiopep_bacteriocin_synth_dom"/>
</dbReference>
<organism evidence="3 4">
    <name type="scientific">Hymenobacter rubripertinctus</name>
    <dbReference type="NCBI Taxonomy" id="2029981"/>
    <lineage>
        <taxon>Bacteria</taxon>
        <taxon>Pseudomonadati</taxon>
        <taxon>Bacteroidota</taxon>
        <taxon>Cytophagia</taxon>
        <taxon>Cytophagales</taxon>
        <taxon>Hymenobacteraceae</taxon>
        <taxon>Hymenobacter</taxon>
    </lineage>
</organism>
<feature type="domain" description="Lantibiotic dehydratase N-terminal" evidence="1">
    <location>
        <begin position="37"/>
        <end position="692"/>
    </location>
</feature>
<dbReference type="Pfam" id="PF04738">
    <property type="entry name" value="Lant_dehydr_N"/>
    <property type="match status" value="1"/>
</dbReference>
<name>A0A418QPP1_9BACT</name>
<feature type="domain" description="Thiopeptide-type bacteriocin biosynthesis" evidence="2">
    <location>
        <begin position="764"/>
        <end position="1033"/>
    </location>
</feature>
<protein>
    <recommendedName>
        <fullName evidence="5">Lantibiotic dehydratase</fullName>
    </recommendedName>
</protein>